<dbReference type="Proteomes" id="UP001500556">
    <property type="component" value="Unassembled WGS sequence"/>
</dbReference>
<gene>
    <name evidence="3" type="ORF">GCM10025782_06230</name>
</gene>
<evidence type="ECO:0000256" key="1">
    <source>
        <dbReference type="SAM" id="MobiDB-lite"/>
    </source>
</evidence>
<keyword evidence="2" id="KW-1133">Transmembrane helix</keyword>
<evidence type="ECO:0000313" key="3">
    <source>
        <dbReference type="EMBL" id="GAA4712871.1"/>
    </source>
</evidence>
<feature type="compositionally biased region" description="Low complexity" evidence="1">
    <location>
        <begin position="12"/>
        <end position="21"/>
    </location>
</feature>
<feature type="region of interest" description="Disordered" evidence="1">
    <location>
        <begin position="1"/>
        <end position="21"/>
    </location>
</feature>
<organism evidence="3 4">
    <name type="scientific">Pedococcus ginsenosidimutans</name>
    <dbReference type="NCBI Taxonomy" id="490570"/>
    <lineage>
        <taxon>Bacteria</taxon>
        <taxon>Bacillati</taxon>
        <taxon>Actinomycetota</taxon>
        <taxon>Actinomycetes</taxon>
        <taxon>Micrococcales</taxon>
        <taxon>Intrasporangiaceae</taxon>
        <taxon>Pedococcus</taxon>
    </lineage>
</organism>
<keyword evidence="2" id="KW-0812">Transmembrane</keyword>
<accession>A0ABP8XTA1</accession>
<keyword evidence="4" id="KW-1185">Reference proteome</keyword>
<reference evidence="4" key="1">
    <citation type="journal article" date="2019" name="Int. J. Syst. Evol. Microbiol.">
        <title>The Global Catalogue of Microorganisms (GCM) 10K type strain sequencing project: providing services to taxonomists for standard genome sequencing and annotation.</title>
        <authorList>
            <consortium name="The Broad Institute Genomics Platform"/>
            <consortium name="The Broad Institute Genome Sequencing Center for Infectious Disease"/>
            <person name="Wu L."/>
            <person name="Ma J."/>
        </authorList>
    </citation>
    <scope>NUCLEOTIDE SEQUENCE [LARGE SCALE GENOMIC DNA]</scope>
    <source>
        <strain evidence="4">JCM 18961</strain>
    </source>
</reference>
<proteinExistence type="predicted"/>
<feature type="transmembrane region" description="Helical" evidence="2">
    <location>
        <begin position="55"/>
        <end position="78"/>
    </location>
</feature>
<protein>
    <recommendedName>
        <fullName evidence="5">Secreted protein</fullName>
    </recommendedName>
</protein>
<evidence type="ECO:0008006" key="5">
    <source>
        <dbReference type="Google" id="ProtNLM"/>
    </source>
</evidence>
<dbReference type="EMBL" id="BAABLO010000001">
    <property type="protein sequence ID" value="GAA4712871.1"/>
    <property type="molecule type" value="Genomic_DNA"/>
</dbReference>
<evidence type="ECO:0000313" key="4">
    <source>
        <dbReference type="Proteomes" id="UP001500556"/>
    </source>
</evidence>
<sequence length="231" mass="24264">MNDHDELGTLLTASAPPAPDHAATTALSATLAREVVAADRGLQGRIRGLRRRHKVATAVTAAAIVLVPTGAFAAQHFLAQTGTYGNPANAPGLVDGSEYINACAKDFAAYVATLAPTDVPAPPGHRWADYAQQQARQYTSDGTCSPGMTGTVQETSLRVGMLSSASSDWGCALVRADEDHDRSAASTARAAMVDLDSEARRLSPQEGSVGTWDPDTFLRVSKDPKFVGCKR</sequence>
<dbReference type="RefSeq" id="WP_345501102.1">
    <property type="nucleotide sequence ID" value="NZ_BAABLO010000001.1"/>
</dbReference>
<comment type="caution">
    <text evidence="3">The sequence shown here is derived from an EMBL/GenBank/DDBJ whole genome shotgun (WGS) entry which is preliminary data.</text>
</comment>
<name>A0ABP8XTA1_9MICO</name>
<keyword evidence="2" id="KW-0472">Membrane</keyword>
<evidence type="ECO:0000256" key="2">
    <source>
        <dbReference type="SAM" id="Phobius"/>
    </source>
</evidence>